<keyword evidence="9" id="KW-1185">Reference proteome</keyword>
<keyword evidence="1 4" id="KW-0227">DNA damage</keyword>
<reference evidence="7" key="1">
    <citation type="submission" date="2016-11" db="EMBL/GenBank/DDBJ databases">
        <authorList>
            <person name="Jaros S."/>
            <person name="Januszkiewicz K."/>
            <person name="Wedrychowicz H."/>
        </authorList>
    </citation>
    <scope>NUCLEOTIDE SEQUENCE [LARGE SCALE GENOMIC DNA]</scope>
    <source>
        <strain evidence="7">DSM 19859</strain>
    </source>
</reference>
<dbReference type="NCBIfam" id="TIGR00613">
    <property type="entry name" value="reco"/>
    <property type="match status" value="1"/>
</dbReference>
<dbReference type="EMBL" id="QOVN01000001">
    <property type="protein sequence ID" value="RXG31237.1"/>
    <property type="molecule type" value="Genomic_DNA"/>
</dbReference>
<dbReference type="InterPro" id="IPR022572">
    <property type="entry name" value="DNA_rep/recomb_RecO_N"/>
</dbReference>
<dbReference type="STRING" id="573501.SAMN04487999_1084"/>
<dbReference type="Pfam" id="PF02565">
    <property type="entry name" value="RecO_C"/>
    <property type="match status" value="1"/>
</dbReference>
<dbReference type="PANTHER" id="PTHR33991:SF1">
    <property type="entry name" value="DNA REPAIR PROTEIN RECO"/>
    <property type="match status" value="1"/>
</dbReference>
<evidence type="ECO:0000313" key="6">
    <source>
        <dbReference type="EMBL" id="RXG31237.1"/>
    </source>
</evidence>
<sequence length="238" mass="27376">MLVTTKAIVISAIKYGEADLIVRCFTEEAGLKSYILRRILKSKKGKLRTAMFQPASQLELVAVHKDKGTLESIREAKVTQPYLSLHTDVLKSSVVLFLSEMLRNAIQEEEENRALYAFLEHAFLWFDLHEQTANFHLLFLLELTKYLGFYPDTSELHHAHFNLETGIFEPVESFYSISEENLHTLKQLLGINFDALATVKLNQKRRADFVNMLLAYYELHLHGFKKPKSLAVLTALFN</sequence>
<dbReference type="GO" id="GO:0006302">
    <property type="term" value="P:double-strand break repair"/>
    <property type="evidence" value="ECO:0007669"/>
    <property type="project" value="TreeGrafter"/>
</dbReference>
<gene>
    <name evidence="4" type="primary">recO</name>
    <name evidence="6" type="ORF">DSM01_377</name>
    <name evidence="7" type="ORF">SAMN04487999_1084</name>
</gene>
<evidence type="ECO:0000313" key="9">
    <source>
        <dbReference type="Proteomes" id="UP000290037"/>
    </source>
</evidence>
<dbReference type="HAMAP" id="MF_00201">
    <property type="entry name" value="RecO"/>
    <property type="match status" value="1"/>
</dbReference>
<dbReference type="SUPFAM" id="SSF50249">
    <property type="entry name" value="Nucleic acid-binding proteins"/>
    <property type="match status" value="1"/>
</dbReference>
<dbReference type="AlphaFoldDB" id="A0A1M5W7N1"/>
<dbReference type="GO" id="GO:0043590">
    <property type="term" value="C:bacterial nucleoid"/>
    <property type="evidence" value="ECO:0007669"/>
    <property type="project" value="TreeGrafter"/>
</dbReference>
<comment type="function">
    <text evidence="4">Involved in DNA repair and RecF pathway recombination.</text>
</comment>
<dbReference type="Pfam" id="PF11967">
    <property type="entry name" value="RecO_N"/>
    <property type="match status" value="1"/>
</dbReference>
<name>A0A1M5W7N1_9FLAO</name>
<dbReference type="InterPro" id="IPR037278">
    <property type="entry name" value="ARFGAP/RecO"/>
</dbReference>
<dbReference type="Proteomes" id="UP000184240">
    <property type="component" value="Unassembled WGS sequence"/>
</dbReference>
<evidence type="ECO:0000256" key="4">
    <source>
        <dbReference type="HAMAP-Rule" id="MF_00201"/>
    </source>
</evidence>
<dbReference type="InterPro" id="IPR003717">
    <property type="entry name" value="RecO"/>
</dbReference>
<keyword evidence="2 4" id="KW-0233">DNA recombination</keyword>
<protein>
    <recommendedName>
        <fullName evidence="4">DNA repair protein RecO</fullName>
    </recommendedName>
    <alternativeName>
        <fullName evidence="4">Recombination protein O</fullName>
    </alternativeName>
</protein>
<evidence type="ECO:0000313" key="7">
    <source>
        <dbReference type="EMBL" id="SHH83448.1"/>
    </source>
</evidence>
<dbReference type="OrthoDB" id="9789152at2"/>
<proteinExistence type="inferred from homology"/>
<evidence type="ECO:0000256" key="3">
    <source>
        <dbReference type="ARBA" id="ARBA00023204"/>
    </source>
</evidence>
<dbReference type="RefSeq" id="WP_072981113.1">
    <property type="nucleotide sequence ID" value="NZ_FQXT01000002.1"/>
</dbReference>
<dbReference type="GO" id="GO:0006310">
    <property type="term" value="P:DNA recombination"/>
    <property type="evidence" value="ECO:0007669"/>
    <property type="project" value="UniProtKB-UniRule"/>
</dbReference>
<dbReference type="EMBL" id="FQXT01000002">
    <property type="protein sequence ID" value="SHH83448.1"/>
    <property type="molecule type" value="Genomic_DNA"/>
</dbReference>
<evidence type="ECO:0000313" key="8">
    <source>
        <dbReference type="Proteomes" id="UP000184240"/>
    </source>
</evidence>
<feature type="domain" description="DNA replication/recombination mediator RecO N-terminal" evidence="5">
    <location>
        <begin position="1"/>
        <end position="82"/>
    </location>
</feature>
<dbReference type="Gene3D" id="2.40.50.140">
    <property type="entry name" value="Nucleic acid-binding proteins"/>
    <property type="match status" value="1"/>
</dbReference>
<evidence type="ECO:0000256" key="2">
    <source>
        <dbReference type="ARBA" id="ARBA00023172"/>
    </source>
</evidence>
<evidence type="ECO:0000256" key="1">
    <source>
        <dbReference type="ARBA" id="ARBA00022763"/>
    </source>
</evidence>
<reference evidence="8" key="2">
    <citation type="submission" date="2016-11" db="EMBL/GenBank/DDBJ databases">
        <authorList>
            <person name="Varghese N."/>
            <person name="Submissions S."/>
        </authorList>
    </citation>
    <scope>NUCLEOTIDE SEQUENCE [LARGE SCALE GENOMIC DNA]</scope>
    <source>
        <strain evidence="8">DSM 19859</strain>
    </source>
</reference>
<comment type="similarity">
    <text evidence="4">Belongs to the RecO family.</text>
</comment>
<keyword evidence="3 4" id="KW-0234">DNA repair</keyword>
<dbReference type="PANTHER" id="PTHR33991">
    <property type="entry name" value="DNA REPAIR PROTEIN RECO"/>
    <property type="match status" value="1"/>
</dbReference>
<evidence type="ECO:0000259" key="5">
    <source>
        <dbReference type="Pfam" id="PF11967"/>
    </source>
</evidence>
<accession>A0A1M5W7N1</accession>
<reference evidence="6 9" key="3">
    <citation type="submission" date="2018-07" db="EMBL/GenBank/DDBJ databases">
        <title>Leeuwenhoekiella genomics.</title>
        <authorList>
            <person name="Tahon G."/>
            <person name="Willems A."/>
        </authorList>
    </citation>
    <scope>NUCLEOTIDE SEQUENCE [LARGE SCALE GENOMIC DNA]</scope>
    <source>
        <strain evidence="6 9">LMG 24856</strain>
    </source>
</reference>
<dbReference type="SUPFAM" id="SSF57863">
    <property type="entry name" value="ArfGap/RecO-like zinc finger"/>
    <property type="match status" value="1"/>
</dbReference>
<dbReference type="Proteomes" id="UP000290037">
    <property type="component" value="Unassembled WGS sequence"/>
</dbReference>
<dbReference type="InterPro" id="IPR012340">
    <property type="entry name" value="NA-bd_OB-fold"/>
</dbReference>
<organism evidence="7 8">
    <name type="scientific">Leeuwenhoekiella palythoae</name>
    <dbReference type="NCBI Taxonomy" id="573501"/>
    <lineage>
        <taxon>Bacteria</taxon>
        <taxon>Pseudomonadati</taxon>
        <taxon>Bacteroidota</taxon>
        <taxon>Flavobacteriia</taxon>
        <taxon>Flavobacteriales</taxon>
        <taxon>Flavobacteriaceae</taxon>
        <taxon>Leeuwenhoekiella</taxon>
    </lineage>
</organism>